<feature type="transmembrane region" description="Helical" evidence="1">
    <location>
        <begin position="176"/>
        <end position="194"/>
    </location>
</feature>
<evidence type="ECO:0000313" key="2">
    <source>
        <dbReference type="EMBL" id="KAB1189226.1"/>
    </source>
</evidence>
<proteinExistence type="predicted"/>
<accession>A0A643K793</accession>
<gene>
    <name evidence="2" type="ORF">Hfx1149_05930</name>
</gene>
<feature type="transmembrane region" description="Helical" evidence="1">
    <location>
        <begin position="109"/>
        <end position="130"/>
    </location>
</feature>
<keyword evidence="1" id="KW-0812">Transmembrane</keyword>
<sequence length="247" mass="26199">MRIDLRWMHATWMEVAFARGLEVDHSVVENRKPESPGGAVAYRLWAAVGLLFLAVAYPVFVLGLAIRFYSHRIDRITAGLGFAGVALLSVVVWGLFTAATYISPIAFEGFVAVAVAGVVATIAAVLALFFTNSGGRPTTVALGYPLAVTAFFLPPVVASLYSPTLASIVFPSSTSLAIWLLNNVLNFAGIAAFIRASFELQGLAYVGMWFGLAVPVGWVLGGLVTLVDSVRESGPSNPVDDGGSRLY</sequence>
<organism evidence="2">
    <name type="scientific">Haloferax sp. CBA1149</name>
    <dbReference type="NCBI Taxonomy" id="2650753"/>
    <lineage>
        <taxon>Archaea</taxon>
        <taxon>Methanobacteriati</taxon>
        <taxon>Methanobacteriota</taxon>
        <taxon>Stenosarchaea group</taxon>
        <taxon>Halobacteria</taxon>
        <taxon>Halobacteriales</taxon>
        <taxon>Haloferacaceae</taxon>
        <taxon>Haloferax</taxon>
    </lineage>
</organism>
<dbReference type="EMBL" id="VZUS01000001">
    <property type="protein sequence ID" value="KAB1189226.1"/>
    <property type="molecule type" value="Genomic_DNA"/>
</dbReference>
<name>A0A643K793_9EURY</name>
<feature type="transmembrane region" description="Helical" evidence="1">
    <location>
        <begin position="206"/>
        <end position="227"/>
    </location>
</feature>
<feature type="transmembrane region" description="Helical" evidence="1">
    <location>
        <begin position="78"/>
        <end position="103"/>
    </location>
</feature>
<feature type="transmembrane region" description="Helical" evidence="1">
    <location>
        <begin position="142"/>
        <end position="161"/>
    </location>
</feature>
<dbReference type="AlphaFoldDB" id="A0A643K793"/>
<comment type="caution">
    <text evidence="2">The sequence shown here is derived from an EMBL/GenBank/DDBJ whole genome shotgun (WGS) entry which is preliminary data.</text>
</comment>
<keyword evidence="1" id="KW-0472">Membrane</keyword>
<feature type="transmembrane region" description="Helical" evidence="1">
    <location>
        <begin position="44"/>
        <end position="66"/>
    </location>
</feature>
<evidence type="ECO:0000256" key="1">
    <source>
        <dbReference type="SAM" id="Phobius"/>
    </source>
</evidence>
<protein>
    <submittedName>
        <fullName evidence="2">Uncharacterized protein</fullName>
    </submittedName>
</protein>
<keyword evidence="1" id="KW-1133">Transmembrane helix</keyword>
<reference evidence="2" key="1">
    <citation type="submission" date="2019-09" db="EMBL/GenBank/DDBJ databases">
        <title>Genomic analysis of Haloferax sp. CBA1149.</title>
        <authorList>
            <person name="Roh S.W."/>
        </authorList>
    </citation>
    <scope>NUCLEOTIDE SEQUENCE</scope>
    <source>
        <strain evidence="2">CBA1149</strain>
    </source>
</reference>